<reference evidence="2 3" key="1">
    <citation type="submission" date="2019-09" db="EMBL/GenBank/DDBJ databases">
        <title>Genome sequencing of strain KACC 19322.</title>
        <authorList>
            <person name="Heo J."/>
            <person name="Kim S.-J."/>
            <person name="Kim J.-S."/>
            <person name="Hong S.-B."/>
            <person name="Kwon S.-W."/>
        </authorList>
    </citation>
    <scope>NUCLEOTIDE SEQUENCE [LARGE SCALE GENOMIC DNA]</scope>
    <source>
        <strain evidence="2 3">KACC 19322</strain>
    </source>
</reference>
<evidence type="ECO:0000313" key="3">
    <source>
        <dbReference type="Proteomes" id="UP000322159"/>
    </source>
</evidence>
<dbReference type="KEGG" id="lyk:FLP23_00010"/>
<dbReference type="Pfam" id="PF13946">
    <property type="entry name" value="DUF4214"/>
    <property type="match status" value="2"/>
</dbReference>
<dbReference type="SUPFAM" id="SSF117074">
    <property type="entry name" value="Hypothetical protein PA1324"/>
    <property type="match status" value="1"/>
</dbReference>
<dbReference type="Gene3D" id="2.60.40.1120">
    <property type="entry name" value="Carboxypeptidase-like, regulatory domain"/>
    <property type="match status" value="1"/>
</dbReference>
<keyword evidence="3" id="KW-1185">Reference proteome</keyword>
<evidence type="ECO:0000313" key="2">
    <source>
        <dbReference type="EMBL" id="QEO08553.1"/>
    </source>
</evidence>
<dbReference type="InterPro" id="IPR038255">
    <property type="entry name" value="PBS_linker_sf"/>
</dbReference>
<dbReference type="EMBL" id="CP043504">
    <property type="protein sequence ID" value="QEO08553.1"/>
    <property type="molecule type" value="Genomic_DNA"/>
</dbReference>
<name>A0A5C1Y3G6_9MICO</name>
<sequence>MASGREKRLPLEALWASRQMLWFPHRSPSAALPRSELRSWMPSKRGLRVAMAMSALLAMSVAAAAPAEAAPSLDEVTSSISGMVSLEGGAAIAAGEVAVYYERRVGSDFTGIWDAPGVPVGPGGSYQMAGLPLGTYRVWFEYRGSGSFQSAYLSIGVPQLNNRAAVDLTASPKVINFTMPTLKQVSGIVWLGASDSGAAIPAGADEVEVTWARASDPGGPAVAELGRSVVTAADGSYTIPSLQWGYYTLTFTYRGSGARFDVGSAAVELVWNSVTGANTGLQRRVAYGGQVFLGSTSRPATSGEVTVGLYTIFDAPIATTSTDESGRFAFPDAPAGSARIKYEFVGTDGAFTSSTEQIRVPIAGSTTVSKVLAKSSGIAGRVTNTGGDPVADVTVYIDRFTPSHVFVEELEVVTDADGRFVYEPALAGRYRFTFVDSDATYSIQTWNHKNPYLGADYLELAAGQRREDVDVVLYRGAAIEGTVAGVLPEDLAAGLVTAELRIYSEFSQAWMTTGDPRPVAADGSFEINDLMPGTYRVDLRYRNGQRVGFALSDPIELSEGERAQYPATLVPPGFSTATTAFVRSLYEDFLGREPSPKDLAWWAANVENGAPRSAIVRSFATSDEYRLIRIDAAYEGILGRSADASGRMWWLQQMKAGRITTDDIERQFFASAEYAMLAGIVGGGGCALTTDVLGWLDRTSGALRPGDYNPWAFVRCLYADLMGRYADQAGLDYWSNRSRSEGRQVVVDALWRAPEVARSRVGWMYASYLGRSPDARGLAFWTSFIVANGDTATRAAITESEEYYNLTHDRYPAG</sequence>
<dbReference type="InterPro" id="IPR008969">
    <property type="entry name" value="CarboxyPept-like_regulatory"/>
</dbReference>
<protein>
    <submittedName>
        <fullName evidence="2">DUF4214 domain-containing protein</fullName>
    </submittedName>
</protein>
<feature type="domain" description="DUF4214" evidence="1">
    <location>
        <begin position="712"/>
        <end position="757"/>
    </location>
</feature>
<dbReference type="AlphaFoldDB" id="A0A5C1Y3G6"/>
<organism evidence="2 3">
    <name type="scientific">Protaetiibacter larvae</name>
    <dbReference type="NCBI Taxonomy" id="2592654"/>
    <lineage>
        <taxon>Bacteria</taxon>
        <taxon>Bacillati</taxon>
        <taxon>Actinomycetota</taxon>
        <taxon>Actinomycetes</taxon>
        <taxon>Micrococcales</taxon>
        <taxon>Microbacteriaceae</taxon>
        <taxon>Protaetiibacter</taxon>
    </lineage>
</organism>
<feature type="domain" description="DUF4214" evidence="1">
    <location>
        <begin position="576"/>
        <end position="625"/>
    </location>
</feature>
<accession>A0A5C1Y3G6</accession>
<gene>
    <name evidence="2" type="ORF">FLP23_00010</name>
</gene>
<dbReference type="SUPFAM" id="SSF49464">
    <property type="entry name" value="Carboxypeptidase regulatory domain-like"/>
    <property type="match status" value="1"/>
</dbReference>
<dbReference type="Proteomes" id="UP000322159">
    <property type="component" value="Chromosome"/>
</dbReference>
<dbReference type="OrthoDB" id="3771655at2"/>
<dbReference type="InterPro" id="IPR025282">
    <property type="entry name" value="DUF4214"/>
</dbReference>
<evidence type="ECO:0000259" key="1">
    <source>
        <dbReference type="Pfam" id="PF13946"/>
    </source>
</evidence>
<dbReference type="Gene3D" id="1.10.3130.20">
    <property type="entry name" value="Phycobilisome linker domain"/>
    <property type="match status" value="1"/>
</dbReference>
<proteinExistence type="predicted"/>